<reference evidence="2 3" key="1">
    <citation type="journal article" date="2020" name="Nature">
        <title>Bacterial chemolithoautotrophy via manganese oxidation.</title>
        <authorList>
            <person name="Yu H."/>
            <person name="Leadbetter J.R."/>
        </authorList>
    </citation>
    <scope>NUCLEOTIDE SEQUENCE [LARGE SCALE GENOMIC DNA]</scope>
    <source>
        <strain evidence="2 3">Mn-1</strain>
    </source>
</reference>
<keyword evidence="1" id="KW-1133">Transmembrane helix</keyword>
<gene>
    <name evidence="2" type="ORF">MNODULE_03445</name>
</gene>
<comment type="caution">
    <text evidence="2">The sequence shown here is derived from an EMBL/GenBank/DDBJ whole genome shotgun (WGS) entry which is preliminary data.</text>
</comment>
<evidence type="ECO:0008006" key="4">
    <source>
        <dbReference type="Google" id="ProtNLM"/>
    </source>
</evidence>
<sequence length="154" mass="16971">MSNRVQQFLIGSGLILLAVGLGRIYTLFAARSADPFFAPHLLVTLLSLWIATSILRVGLRKTEITPRGALSLIRSGSILLMIWSYRLYLVLKTVRSPLDLKAHFYLAFIYMVMGALVMLFGLRTSRALRKKAAQVPSPAPIPLTGALSKDSAEK</sequence>
<evidence type="ECO:0000313" key="2">
    <source>
        <dbReference type="EMBL" id="NKE69800.1"/>
    </source>
</evidence>
<dbReference type="Proteomes" id="UP000534783">
    <property type="component" value="Unassembled WGS sequence"/>
</dbReference>
<dbReference type="RefSeq" id="WP_168058084.1">
    <property type="nucleotide sequence ID" value="NZ_VTOW01000001.1"/>
</dbReference>
<feature type="transmembrane region" description="Helical" evidence="1">
    <location>
        <begin position="71"/>
        <end position="91"/>
    </location>
</feature>
<feature type="transmembrane region" description="Helical" evidence="1">
    <location>
        <begin position="103"/>
        <end position="122"/>
    </location>
</feature>
<feature type="transmembrane region" description="Helical" evidence="1">
    <location>
        <begin position="39"/>
        <end position="59"/>
    </location>
</feature>
<accession>A0A7X6DMA2</accession>
<evidence type="ECO:0000256" key="1">
    <source>
        <dbReference type="SAM" id="Phobius"/>
    </source>
</evidence>
<proteinExistence type="predicted"/>
<dbReference type="EMBL" id="VTOW01000001">
    <property type="protein sequence ID" value="NKE69800.1"/>
    <property type="molecule type" value="Genomic_DNA"/>
</dbReference>
<name>A0A7X6DMA2_9BACT</name>
<protein>
    <recommendedName>
        <fullName evidence="4">Transmembrane protein</fullName>
    </recommendedName>
</protein>
<organism evidence="2 3">
    <name type="scientific">Candidatus Manganitrophus noduliformans</name>
    <dbReference type="NCBI Taxonomy" id="2606439"/>
    <lineage>
        <taxon>Bacteria</taxon>
        <taxon>Pseudomonadati</taxon>
        <taxon>Nitrospirota</taxon>
        <taxon>Nitrospiria</taxon>
        <taxon>Candidatus Troglogloeales</taxon>
        <taxon>Candidatus Manganitrophaceae</taxon>
        <taxon>Candidatus Manganitrophus</taxon>
    </lineage>
</organism>
<dbReference type="AlphaFoldDB" id="A0A7X6DMA2"/>
<evidence type="ECO:0000313" key="3">
    <source>
        <dbReference type="Proteomes" id="UP000534783"/>
    </source>
</evidence>
<keyword evidence="1" id="KW-0812">Transmembrane</keyword>
<keyword evidence="1" id="KW-0472">Membrane</keyword>
<keyword evidence="3" id="KW-1185">Reference proteome</keyword>